<organism evidence="2">
    <name type="scientific">Ananas comosus var. bracteatus</name>
    <name type="common">red pineapple</name>
    <dbReference type="NCBI Taxonomy" id="296719"/>
    <lineage>
        <taxon>Eukaryota</taxon>
        <taxon>Viridiplantae</taxon>
        <taxon>Streptophyta</taxon>
        <taxon>Embryophyta</taxon>
        <taxon>Tracheophyta</taxon>
        <taxon>Spermatophyta</taxon>
        <taxon>Magnoliopsida</taxon>
        <taxon>Liliopsida</taxon>
        <taxon>Poales</taxon>
        <taxon>Bromeliaceae</taxon>
        <taxon>Bromelioideae</taxon>
        <taxon>Ananas</taxon>
    </lineage>
</organism>
<gene>
    <name evidence="2" type="ORF">CB5_LOCUS18917</name>
</gene>
<proteinExistence type="predicted"/>
<dbReference type="EMBL" id="LR862153">
    <property type="protein sequence ID" value="CAD1835706.1"/>
    <property type="molecule type" value="Genomic_DNA"/>
</dbReference>
<evidence type="ECO:0000256" key="1">
    <source>
        <dbReference type="SAM" id="MobiDB-lite"/>
    </source>
</evidence>
<feature type="region of interest" description="Disordered" evidence="1">
    <location>
        <begin position="1"/>
        <end position="23"/>
    </location>
</feature>
<sequence length="139" mass="15035">MYGSFPVVHDKDNREGGEDGGGEAMPAFPAAGGACRWSGCARRGLGRVLVTARAQLEGAKATRPSPSQRVYFARTHLDVRNRAKRRQSDKFTQRSLSDSVLDLCVPVFFSKHMAYTWYVPRPGKGVVGVSGVGVSTSFA</sequence>
<feature type="compositionally biased region" description="Basic and acidic residues" evidence="1">
    <location>
        <begin position="8"/>
        <end position="17"/>
    </location>
</feature>
<protein>
    <submittedName>
        <fullName evidence="2">Uncharacterized protein</fullName>
    </submittedName>
</protein>
<name>A0A6V7PYI8_ANACO</name>
<evidence type="ECO:0000313" key="2">
    <source>
        <dbReference type="EMBL" id="CAD1835706.1"/>
    </source>
</evidence>
<dbReference type="AlphaFoldDB" id="A0A6V7PYI8"/>
<accession>A0A6V7PYI8</accession>
<reference evidence="2" key="1">
    <citation type="submission" date="2020-07" db="EMBL/GenBank/DDBJ databases">
        <authorList>
            <person name="Lin J."/>
        </authorList>
    </citation>
    <scope>NUCLEOTIDE SEQUENCE</scope>
</reference>